<keyword evidence="1" id="KW-1133">Transmembrane helix</keyword>
<organism evidence="2 3">
    <name type="scientific">Diploptera punctata</name>
    <name type="common">Pacific beetle cockroach</name>
    <dbReference type="NCBI Taxonomy" id="6984"/>
    <lineage>
        <taxon>Eukaryota</taxon>
        <taxon>Metazoa</taxon>
        <taxon>Ecdysozoa</taxon>
        <taxon>Arthropoda</taxon>
        <taxon>Hexapoda</taxon>
        <taxon>Insecta</taxon>
        <taxon>Pterygota</taxon>
        <taxon>Neoptera</taxon>
        <taxon>Polyneoptera</taxon>
        <taxon>Dictyoptera</taxon>
        <taxon>Blattodea</taxon>
        <taxon>Blaberoidea</taxon>
        <taxon>Blaberidae</taxon>
        <taxon>Diplopterinae</taxon>
        <taxon>Diploptera</taxon>
    </lineage>
</organism>
<dbReference type="AlphaFoldDB" id="A0AAD8EHA4"/>
<dbReference type="Proteomes" id="UP001233999">
    <property type="component" value="Unassembled WGS sequence"/>
</dbReference>
<keyword evidence="3" id="KW-1185">Reference proteome</keyword>
<comment type="caution">
    <text evidence="2">The sequence shown here is derived from an EMBL/GenBank/DDBJ whole genome shotgun (WGS) entry which is preliminary data.</text>
</comment>
<protein>
    <submittedName>
        <fullName evidence="2">Uncharacterized protein</fullName>
    </submittedName>
</protein>
<name>A0AAD8EHA4_DIPPU</name>
<keyword evidence="1" id="KW-0812">Transmembrane</keyword>
<feature type="non-terminal residue" evidence="2">
    <location>
        <position position="1"/>
    </location>
</feature>
<gene>
    <name evidence="2" type="ORF">L9F63_016755</name>
</gene>
<evidence type="ECO:0000256" key="1">
    <source>
        <dbReference type="SAM" id="Phobius"/>
    </source>
</evidence>
<evidence type="ECO:0000313" key="3">
    <source>
        <dbReference type="Proteomes" id="UP001233999"/>
    </source>
</evidence>
<reference evidence="2" key="1">
    <citation type="journal article" date="2023" name="IScience">
        <title>Live-bearing cockroach genome reveals convergent evolutionary mechanisms linked to viviparity in insects and beyond.</title>
        <authorList>
            <person name="Fouks B."/>
            <person name="Harrison M.C."/>
            <person name="Mikhailova A.A."/>
            <person name="Marchal E."/>
            <person name="English S."/>
            <person name="Carruthers M."/>
            <person name="Jennings E.C."/>
            <person name="Chiamaka E.L."/>
            <person name="Frigard R.A."/>
            <person name="Pippel M."/>
            <person name="Attardo G.M."/>
            <person name="Benoit J.B."/>
            <person name="Bornberg-Bauer E."/>
            <person name="Tobe S.S."/>
        </authorList>
    </citation>
    <scope>NUCLEOTIDE SEQUENCE</scope>
    <source>
        <strain evidence="2">Stay&amp;Tobe</strain>
    </source>
</reference>
<dbReference type="EMBL" id="JASPKZ010004556">
    <property type="protein sequence ID" value="KAJ9590126.1"/>
    <property type="molecule type" value="Genomic_DNA"/>
</dbReference>
<reference evidence="2" key="2">
    <citation type="submission" date="2023-05" db="EMBL/GenBank/DDBJ databases">
        <authorList>
            <person name="Fouks B."/>
        </authorList>
    </citation>
    <scope>NUCLEOTIDE SEQUENCE</scope>
    <source>
        <strain evidence="2">Stay&amp;Tobe</strain>
        <tissue evidence="2">Testes</tissue>
    </source>
</reference>
<sequence>MVQILPLFLSSPPLCTNEISQCRKSISNLPGTLQPTYTLIQSRKLPQTLRALPVSPYVQRVDVAKLIITYDVIALQLLSPVLYILINLHIYFRISELTIYKLDFRVLTLQCKPLRVCWRMCMVVCPLLFPDKLSASFRFMAFMISLGLKLTLGYSLPVIVLYDILYFVISLDNLAPLKLLILLLSLITS</sequence>
<keyword evidence="1" id="KW-0472">Membrane</keyword>
<evidence type="ECO:0000313" key="2">
    <source>
        <dbReference type="EMBL" id="KAJ9590126.1"/>
    </source>
</evidence>
<feature type="transmembrane region" description="Helical" evidence="1">
    <location>
        <begin position="67"/>
        <end position="92"/>
    </location>
</feature>
<proteinExistence type="predicted"/>
<feature type="non-terminal residue" evidence="2">
    <location>
        <position position="189"/>
    </location>
</feature>
<feature type="transmembrane region" description="Helical" evidence="1">
    <location>
        <begin position="164"/>
        <end position="187"/>
    </location>
</feature>
<feature type="transmembrane region" description="Helical" evidence="1">
    <location>
        <begin position="135"/>
        <end position="152"/>
    </location>
</feature>
<accession>A0AAD8EHA4</accession>